<organism evidence="1 2">
    <name type="scientific">Psychroserpens algicola</name>
    <dbReference type="NCBI Taxonomy" id="1719034"/>
    <lineage>
        <taxon>Bacteria</taxon>
        <taxon>Pseudomonadati</taxon>
        <taxon>Bacteroidota</taxon>
        <taxon>Flavobacteriia</taxon>
        <taxon>Flavobacteriales</taxon>
        <taxon>Flavobacteriaceae</taxon>
        <taxon>Psychroserpens</taxon>
    </lineage>
</organism>
<evidence type="ECO:0000313" key="2">
    <source>
        <dbReference type="Proteomes" id="UP001203687"/>
    </source>
</evidence>
<gene>
    <name evidence="1" type="ORF">MUY34_00860</name>
</gene>
<dbReference type="Proteomes" id="UP001203687">
    <property type="component" value="Unassembled WGS sequence"/>
</dbReference>
<dbReference type="EMBL" id="JALPQF010000001">
    <property type="protein sequence ID" value="MCK8479145.1"/>
    <property type="molecule type" value="Genomic_DNA"/>
</dbReference>
<sequence>MTLNFKQLTFIFVFILGINECYSQLGFSHEIGVIAGPVAFQSDFGVRQDFETNSGNTGIGIGIVHYINFAYRADCNCYSTDTYFNDHFKLRNEISWNKTKLNHFGKWVDASRTSANAERLRRHSGVAQNFDIGTQIEYFPKSIRDFQGFAYSFAPFISLGVHFTSYNPTVETTYGDGNIENMNNFYQPWVNAANPDTNDDPFLFNGSGTGWSVVGSVGTRYKLTVLSDLMVDLRWQYYFNDDVDGLDHNLSSNKANDWLVWLNFGYIYYLD</sequence>
<evidence type="ECO:0000313" key="1">
    <source>
        <dbReference type="EMBL" id="MCK8479145.1"/>
    </source>
</evidence>
<keyword evidence="2" id="KW-1185">Reference proteome</keyword>
<dbReference type="NCBIfam" id="NF047659">
    <property type="entry name" value="THC0290_0291_fam"/>
    <property type="match status" value="1"/>
</dbReference>
<dbReference type="RefSeq" id="WP_248411561.1">
    <property type="nucleotide sequence ID" value="NZ_JALPQF010000001.1"/>
</dbReference>
<reference evidence="1" key="1">
    <citation type="submission" date="2022-04" db="EMBL/GenBank/DDBJ databases">
        <authorList>
            <person name="Ren T."/>
        </authorList>
    </citation>
    <scope>NUCLEOTIDE SEQUENCE</scope>
    <source>
        <strain evidence="1">F63249</strain>
    </source>
</reference>
<accession>A0ABT0H441</accession>
<name>A0ABT0H441_9FLAO</name>
<protein>
    <submittedName>
        <fullName evidence="1">Glutamate dehydrogenase</fullName>
    </submittedName>
</protein>
<proteinExistence type="predicted"/>
<comment type="caution">
    <text evidence="1">The sequence shown here is derived from an EMBL/GenBank/DDBJ whole genome shotgun (WGS) entry which is preliminary data.</text>
</comment>